<dbReference type="InterPro" id="IPR051283">
    <property type="entry name" value="Sec_Metabolite_Acyltrans"/>
</dbReference>
<reference evidence="2 3" key="1">
    <citation type="submission" date="2024-11" db="EMBL/GenBank/DDBJ databases">
        <title>A near-complete genome assembly of Cinchona calisaya.</title>
        <authorList>
            <person name="Lian D.C."/>
            <person name="Zhao X.W."/>
            <person name="Wei L."/>
        </authorList>
    </citation>
    <scope>NUCLEOTIDE SEQUENCE [LARGE SCALE GENOMIC DNA]</scope>
    <source>
        <tissue evidence="2">Nenye</tissue>
    </source>
</reference>
<comment type="caution">
    <text evidence="2">The sequence shown here is derived from an EMBL/GenBank/DDBJ whole genome shotgun (WGS) entry which is preliminary data.</text>
</comment>
<dbReference type="Proteomes" id="UP001630127">
    <property type="component" value="Unassembled WGS sequence"/>
</dbReference>
<keyword evidence="1" id="KW-0808">Transferase</keyword>
<protein>
    <submittedName>
        <fullName evidence="2">Uncharacterized protein</fullName>
    </submittedName>
</protein>
<accession>A0ABD2YLZ0</accession>
<dbReference type="Pfam" id="PF02458">
    <property type="entry name" value="Transferase"/>
    <property type="match status" value="1"/>
</dbReference>
<evidence type="ECO:0000313" key="2">
    <source>
        <dbReference type="EMBL" id="KAL3507998.1"/>
    </source>
</evidence>
<dbReference type="InterPro" id="IPR023213">
    <property type="entry name" value="CAT-like_dom_sf"/>
</dbReference>
<dbReference type="GO" id="GO:0016740">
    <property type="term" value="F:transferase activity"/>
    <property type="evidence" value="ECO:0007669"/>
    <property type="project" value="UniProtKB-KW"/>
</dbReference>
<sequence length="112" mass="12271">MNHTDKEARKWIESWVHSPCMPRVNDGEVSDPCSILIGGSHRFNMYGNEFGLGKPLAIRTGSANKFDGKVTMNPGSEGGGSMGLEICLQSHVMTSLESDMEFMEFASLSRSL</sequence>
<dbReference type="PANTHER" id="PTHR31896:SF12">
    <property type="entry name" value="HXXXD-TYPE ACYL-TRANSFERASE FAMILY PROTEIN"/>
    <property type="match status" value="1"/>
</dbReference>
<evidence type="ECO:0000313" key="3">
    <source>
        <dbReference type="Proteomes" id="UP001630127"/>
    </source>
</evidence>
<dbReference type="PANTHER" id="PTHR31896">
    <property type="entry name" value="FAMILY REGULATORY PROTEIN, PUTATIVE (AFU_ORTHOLOGUE AFUA_3G14730)-RELATED"/>
    <property type="match status" value="1"/>
</dbReference>
<dbReference type="Gene3D" id="3.30.559.10">
    <property type="entry name" value="Chloramphenicol acetyltransferase-like domain"/>
    <property type="match status" value="1"/>
</dbReference>
<dbReference type="AlphaFoldDB" id="A0ABD2YLZ0"/>
<evidence type="ECO:0000256" key="1">
    <source>
        <dbReference type="ARBA" id="ARBA00022679"/>
    </source>
</evidence>
<name>A0ABD2YLZ0_9GENT</name>
<keyword evidence="3" id="KW-1185">Reference proteome</keyword>
<proteinExistence type="predicted"/>
<organism evidence="2 3">
    <name type="scientific">Cinchona calisaya</name>
    <dbReference type="NCBI Taxonomy" id="153742"/>
    <lineage>
        <taxon>Eukaryota</taxon>
        <taxon>Viridiplantae</taxon>
        <taxon>Streptophyta</taxon>
        <taxon>Embryophyta</taxon>
        <taxon>Tracheophyta</taxon>
        <taxon>Spermatophyta</taxon>
        <taxon>Magnoliopsida</taxon>
        <taxon>eudicotyledons</taxon>
        <taxon>Gunneridae</taxon>
        <taxon>Pentapetalae</taxon>
        <taxon>asterids</taxon>
        <taxon>lamiids</taxon>
        <taxon>Gentianales</taxon>
        <taxon>Rubiaceae</taxon>
        <taxon>Cinchonoideae</taxon>
        <taxon>Cinchoneae</taxon>
        <taxon>Cinchona</taxon>
    </lineage>
</organism>
<gene>
    <name evidence="2" type="ORF">ACH5RR_033380</name>
</gene>
<dbReference type="EMBL" id="JBJUIK010000013">
    <property type="protein sequence ID" value="KAL3507998.1"/>
    <property type="molecule type" value="Genomic_DNA"/>
</dbReference>